<feature type="transmembrane region" description="Helical" evidence="1">
    <location>
        <begin position="20"/>
        <end position="40"/>
    </location>
</feature>
<evidence type="ECO:0008006" key="4">
    <source>
        <dbReference type="Google" id="ProtNLM"/>
    </source>
</evidence>
<sequence>MTTLRFLRRFLKQSRGSAVIEGLFGSVLLLGWFMTAYQIYDAFRMRAVVSRATYTVADLISRERDPIGPAYVAGIKTIFDAATRSRGDAQSWIRVTLISCVETETDARACDGTNKLVTLRSSDSTAGSIASFATGGHAAYTQSTLDAKANVIPMMAAGDSAAIVEAGYLYSPIFNIGDKALSLGGNNTVEMGLKSNLQFGEFVVTRPRGPRTKWFDSN</sequence>
<comment type="caution">
    <text evidence="2">The sequence shown here is derived from an EMBL/GenBank/DDBJ whole genome shotgun (WGS) entry which is preliminary data.</text>
</comment>
<evidence type="ECO:0000256" key="1">
    <source>
        <dbReference type="SAM" id="Phobius"/>
    </source>
</evidence>
<dbReference type="AlphaFoldDB" id="A0A421BQL6"/>
<gene>
    <name evidence="2" type="ORF">DYS74_07920</name>
</gene>
<keyword evidence="1" id="KW-0472">Membrane</keyword>
<organism evidence="2 3">
    <name type="scientific">Paenirhodobacter hankyongi</name>
    <dbReference type="NCBI Taxonomy" id="2294033"/>
    <lineage>
        <taxon>Bacteria</taxon>
        <taxon>Pseudomonadati</taxon>
        <taxon>Pseudomonadota</taxon>
        <taxon>Alphaproteobacteria</taxon>
        <taxon>Rhodobacterales</taxon>
        <taxon>Rhodobacter group</taxon>
        <taxon>Paenirhodobacter</taxon>
    </lineage>
</organism>
<accession>A0A421BQL6</accession>
<keyword evidence="3" id="KW-1185">Reference proteome</keyword>
<dbReference type="EMBL" id="RCHI01000006">
    <property type="protein sequence ID" value="RLL65242.1"/>
    <property type="molecule type" value="Genomic_DNA"/>
</dbReference>
<evidence type="ECO:0000313" key="2">
    <source>
        <dbReference type="EMBL" id="RLL65242.1"/>
    </source>
</evidence>
<proteinExistence type="predicted"/>
<keyword evidence="1" id="KW-0812">Transmembrane</keyword>
<dbReference type="Proteomes" id="UP000279673">
    <property type="component" value="Unassembled WGS sequence"/>
</dbReference>
<evidence type="ECO:0000313" key="3">
    <source>
        <dbReference type="Proteomes" id="UP000279673"/>
    </source>
</evidence>
<reference evidence="2 3" key="1">
    <citation type="submission" date="2018-10" db="EMBL/GenBank/DDBJ databases">
        <title>Rhodobacter sp . BO-81.</title>
        <authorList>
            <person name="Im W.T."/>
        </authorList>
    </citation>
    <scope>NUCLEOTIDE SEQUENCE [LARGE SCALE GENOMIC DNA]</scope>
    <source>
        <strain evidence="2 3">BO-81</strain>
    </source>
</reference>
<name>A0A421BQL6_9RHOB</name>
<keyword evidence="1" id="KW-1133">Transmembrane helix</keyword>
<protein>
    <recommendedName>
        <fullName evidence="4">Pilus assembly protein</fullName>
    </recommendedName>
</protein>